<dbReference type="AlphaFoldDB" id="A0A6J7LD10"/>
<sequence>MQRQRRGEVLGEDVARGLRVRALDLDLHVEPARPQDRGVDHVLTVGGTDHEHVLQRLDTVDLAQQLGDDRVLHVGGDSRPAGAEERVHLVEEHDHRGAERRLLPRPLEHQPDVALGLADVLVEQLGALDVEEVGLPRRSRALGHLLGQGVGHRLGDQRLAAAGRAVEEHALRRLQLVVLEELGVQVGQLDGVADRVDLGGEAADLRVVDVRHLLEHQLLDLRLRHDLVDVAGAGVEQQRVAGADGDVLGAQRLGEADDPLLVGVGDDQGTLAVGEDLLEHHDLADLLEVERGDDVERLVEHDLLAAHEAVELDGRADADPQLATPGEDVDGVVVVAAEEGAEAGRRLRQAVDLLLQRRDLVTGVAQRLRQALVLAGHRGQGPLRVGQAALEAARLPRCVLDATAQVHDLGLQVAHLRGQLLSGGLGHLAPPVQ</sequence>
<reference evidence="1" key="1">
    <citation type="submission" date="2020-05" db="EMBL/GenBank/DDBJ databases">
        <authorList>
            <person name="Chiriac C."/>
            <person name="Salcher M."/>
            <person name="Ghai R."/>
            <person name="Kavagutti S V."/>
        </authorList>
    </citation>
    <scope>NUCLEOTIDE SEQUENCE</scope>
</reference>
<dbReference type="EMBL" id="CAFBMW010000060">
    <property type="protein sequence ID" value="CAB4966268.1"/>
    <property type="molecule type" value="Genomic_DNA"/>
</dbReference>
<accession>A0A6J7LD10</accession>
<evidence type="ECO:0000313" key="1">
    <source>
        <dbReference type="EMBL" id="CAB4966268.1"/>
    </source>
</evidence>
<name>A0A6J7LD10_9ZZZZ</name>
<protein>
    <submittedName>
        <fullName evidence="1">Unannotated protein</fullName>
    </submittedName>
</protein>
<gene>
    <name evidence="1" type="ORF">UFOPK3662_03832</name>
</gene>
<organism evidence="1">
    <name type="scientific">freshwater metagenome</name>
    <dbReference type="NCBI Taxonomy" id="449393"/>
    <lineage>
        <taxon>unclassified sequences</taxon>
        <taxon>metagenomes</taxon>
        <taxon>ecological metagenomes</taxon>
    </lineage>
</organism>
<proteinExistence type="predicted"/>